<dbReference type="NCBIfam" id="TIGR00254">
    <property type="entry name" value="GGDEF"/>
    <property type="match status" value="1"/>
</dbReference>
<dbReference type="PROSITE" id="PS50887">
    <property type="entry name" value="GGDEF"/>
    <property type="match status" value="1"/>
</dbReference>
<name>A0A3N1KXX7_9PROT</name>
<dbReference type="OrthoDB" id="9812260at2"/>
<dbReference type="CDD" id="cd01949">
    <property type="entry name" value="GGDEF"/>
    <property type="match status" value="1"/>
</dbReference>
<keyword evidence="6" id="KW-1185">Reference proteome</keyword>
<evidence type="ECO:0000256" key="1">
    <source>
        <dbReference type="ARBA" id="ARBA00012528"/>
    </source>
</evidence>
<dbReference type="PANTHER" id="PTHR45138">
    <property type="entry name" value="REGULATORY COMPONENTS OF SENSORY TRANSDUCTION SYSTEM"/>
    <property type="match status" value="1"/>
</dbReference>
<dbReference type="Gene3D" id="3.30.70.270">
    <property type="match status" value="1"/>
</dbReference>
<evidence type="ECO:0000313" key="5">
    <source>
        <dbReference type="EMBL" id="ROP84282.1"/>
    </source>
</evidence>
<dbReference type="GO" id="GO:0043709">
    <property type="term" value="P:cell adhesion involved in single-species biofilm formation"/>
    <property type="evidence" value="ECO:0007669"/>
    <property type="project" value="TreeGrafter"/>
</dbReference>
<feature type="region of interest" description="Disordered" evidence="3">
    <location>
        <begin position="378"/>
        <end position="409"/>
    </location>
</feature>
<evidence type="ECO:0000259" key="4">
    <source>
        <dbReference type="PROSITE" id="PS50887"/>
    </source>
</evidence>
<dbReference type="InterPro" id="IPR029787">
    <property type="entry name" value="Nucleotide_cyclase"/>
</dbReference>
<dbReference type="InterPro" id="IPR035965">
    <property type="entry name" value="PAS-like_dom_sf"/>
</dbReference>
<protein>
    <recommendedName>
        <fullName evidence="1">diguanylate cyclase</fullName>
        <ecNumber evidence="1">2.7.7.65</ecNumber>
    </recommendedName>
</protein>
<dbReference type="SUPFAM" id="SSF55785">
    <property type="entry name" value="PYP-like sensor domain (PAS domain)"/>
    <property type="match status" value="1"/>
</dbReference>
<dbReference type="Gene3D" id="3.30.450.20">
    <property type="entry name" value="PAS domain"/>
    <property type="match status" value="1"/>
</dbReference>
<evidence type="ECO:0000313" key="6">
    <source>
        <dbReference type="Proteomes" id="UP000278222"/>
    </source>
</evidence>
<dbReference type="Proteomes" id="UP000278222">
    <property type="component" value="Unassembled WGS sequence"/>
</dbReference>
<dbReference type="RefSeq" id="WP_123692090.1">
    <property type="nucleotide sequence ID" value="NZ_AP019700.1"/>
</dbReference>
<comment type="catalytic activity">
    <reaction evidence="2">
        <text>2 GTP = 3',3'-c-di-GMP + 2 diphosphate</text>
        <dbReference type="Rhea" id="RHEA:24898"/>
        <dbReference type="ChEBI" id="CHEBI:33019"/>
        <dbReference type="ChEBI" id="CHEBI:37565"/>
        <dbReference type="ChEBI" id="CHEBI:58805"/>
        <dbReference type="EC" id="2.7.7.65"/>
    </reaction>
</comment>
<dbReference type="FunFam" id="3.30.70.270:FF:000001">
    <property type="entry name" value="Diguanylate cyclase domain protein"/>
    <property type="match status" value="1"/>
</dbReference>
<sequence>MTSRTGAGGRTDAAVARLRQELARRIVALLDSDGLSPATADAGAGNSAAQLDRIRRGKAADTDLEHLIRLLLRVAPDMDIAISVVPAGLPDPVATRLPEASEPEEIRSVFERTLDLLPDGVLLIGPERTLVYANKAFEQLWQMPAGLVQSGDQAALLRHAMEQIEDPAAFQAEVERLYGSHERTQDFVSFKDGRIMSRRSVPFMQAERDHGRIWIFTDVTEAWHARRDPLTGIPNRRAYARRFPDFVLRPDDGLLKGMAIIDVDHFKGYNDRYGHAAGDSVLVRIAEALSTALGGEDDELFRIGGEEFVVIGKHRSADGAGAMFERLRAAIERLRIEHPGNPGGVVTASFGVALFRGSMNPGSIFELADQCLYRSKQAGRNRVTQERIRRRPADDGPRAATSAQPAARP</sequence>
<dbReference type="InterPro" id="IPR043128">
    <property type="entry name" value="Rev_trsase/Diguanyl_cyclase"/>
</dbReference>
<dbReference type="PANTHER" id="PTHR45138:SF9">
    <property type="entry name" value="DIGUANYLATE CYCLASE DGCM-RELATED"/>
    <property type="match status" value="1"/>
</dbReference>
<dbReference type="SUPFAM" id="SSF55073">
    <property type="entry name" value="Nucleotide cyclase"/>
    <property type="match status" value="1"/>
</dbReference>
<dbReference type="AlphaFoldDB" id="A0A3N1KXX7"/>
<dbReference type="InterPro" id="IPR050469">
    <property type="entry name" value="Diguanylate_Cyclase"/>
</dbReference>
<dbReference type="Pfam" id="PF00990">
    <property type="entry name" value="GGDEF"/>
    <property type="match status" value="1"/>
</dbReference>
<dbReference type="GO" id="GO:0005886">
    <property type="term" value="C:plasma membrane"/>
    <property type="evidence" value="ECO:0007669"/>
    <property type="project" value="TreeGrafter"/>
</dbReference>
<proteinExistence type="predicted"/>
<dbReference type="EC" id="2.7.7.65" evidence="1"/>
<accession>A0A3N1KXX7</accession>
<reference evidence="5 6" key="1">
    <citation type="submission" date="2018-11" db="EMBL/GenBank/DDBJ databases">
        <title>Genomic Encyclopedia of Type Strains, Phase IV (KMG-IV): sequencing the most valuable type-strain genomes for metagenomic binning, comparative biology and taxonomic classification.</title>
        <authorList>
            <person name="Goeker M."/>
        </authorList>
    </citation>
    <scope>NUCLEOTIDE SEQUENCE [LARGE SCALE GENOMIC DNA]</scope>
    <source>
        <strain evidence="5 6">DSM 5900</strain>
    </source>
</reference>
<dbReference type="EMBL" id="RJKX01000015">
    <property type="protein sequence ID" value="ROP84282.1"/>
    <property type="molecule type" value="Genomic_DNA"/>
</dbReference>
<evidence type="ECO:0000256" key="3">
    <source>
        <dbReference type="SAM" id="MobiDB-lite"/>
    </source>
</evidence>
<dbReference type="Pfam" id="PF12860">
    <property type="entry name" value="PAS_7"/>
    <property type="match status" value="1"/>
</dbReference>
<organism evidence="5 6">
    <name type="scientific">Stella humosa</name>
    <dbReference type="NCBI Taxonomy" id="94"/>
    <lineage>
        <taxon>Bacteria</taxon>
        <taxon>Pseudomonadati</taxon>
        <taxon>Pseudomonadota</taxon>
        <taxon>Alphaproteobacteria</taxon>
        <taxon>Rhodospirillales</taxon>
        <taxon>Stellaceae</taxon>
        <taxon>Stella</taxon>
    </lineage>
</organism>
<feature type="domain" description="GGDEF" evidence="4">
    <location>
        <begin position="254"/>
        <end position="388"/>
    </location>
</feature>
<gene>
    <name evidence="5" type="ORF">EDC65_3632</name>
</gene>
<comment type="caution">
    <text evidence="5">The sequence shown here is derived from an EMBL/GenBank/DDBJ whole genome shotgun (WGS) entry which is preliminary data.</text>
</comment>
<dbReference type="GO" id="GO:0052621">
    <property type="term" value="F:diguanylate cyclase activity"/>
    <property type="evidence" value="ECO:0007669"/>
    <property type="project" value="UniProtKB-EC"/>
</dbReference>
<feature type="compositionally biased region" description="Basic and acidic residues" evidence="3">
    <location>
        <begin position="383"/>
        <end position="397"/>
    </location>
</feature>
<dbReference type="InterPro" id="IPR000160">
    <property type="entry name" value="GGDEF_dom"/>
</dbReference>
<dbReference type="SMART" id="SM00267">
    <property type="entry name" value="GGDEF"/>
    <property type="match status" value="1"/>
</dbReference>
<evidence type="ECO:0000256" key="2">
    <source>
        <dbReference type="ARBA" id="ARBA00034247"/>
    </source>
</evidence>
<dbReference type="GO" id="GO:1902201">
    <property type="term" value="P:negative regulation of bacterial-type flagellum-dependent cell motility"/>
    <property type="evidence" value="ECO:0007669"/>
    <property type="project" value="TreeGrafter"/>
</dbReference>